<dbReference type="SUPFAM" id="SSF50044">
    <property type="entry name" value="SH3-domain"/>
    <property type="match status" value="1"/>
</dbReference>
<dbReference type="SMART" id="SM00229">
    <property type="entry name" value="RasGEFN"/>
    <property type="match status" value="1"/>
</dbReference>
<dbReference type="GO" id="GO:0007265">
    <property type="term" value="P:Ras protein signal transduction"/>
    <property type="evidence" value="ECO:0007669"/>
    <property type="project" value="EnsemblFungi"/>
</dbReference>
<proteinExistence type="predicted"/>
<feature type="region of interest" description="Disordered" evidence="7">
    <location>
        <begin position="325"/>
        <end position="393"/>
    </location>
</feature>
<evidence type="ECO:0000313" key="12">
    <source>
        <dbReference type="EMBL" id="KTA95133.1"/>
    </source>
</evidence>
<gene>
    <name evidence="12" type="ORF">AO440_005605</name>
    <name evidence="11" type="ORF">AO440_005644</name>
</gene>
<feature type="domain" description="Ras-GEF" evidence="9">
    <location>
        <begin position="1279"/>
        <end position="1516"/>
    </location>
</feature>
<feature type="region of interest" description="Disordered" evidence="7">
    <location>
        <begin position="86"/>
        <end position="119"/>
    </location>
</feature>
<dbReference type="InterPro" id="IPR008937">
    <property type="entry name" value="Ras-like_GEF"/>
</dbReference>
<dbReference type="VEuPathDB" id="FungiDB:CAGL0E03476g"/>
<dbReference type="VEuPathDB" id="FungiDB:GWK60_E03201"/>
<dbReference type="GO" id="GO:0007089">
    <property type="term" value="P:traversing start control point of mitotic cell cycle"/>
    <property type="evidence" value="ECO:0007669"/>
    <property type="project" value="EnsemblFungi"/>
</dbReference>
<dbReference type="GO" id="GO:0005829">
    <property type="term" value="C:cytosol"/>
    <property type="evidence" value="ECO:0007669"/>
    <property type="project" value="EnsemblFungi"/>
</dbReference>
<feature type="compositionally biased region" description="Low complexity" evidence="7">
    <location>
        <begin position="152"/>
        <end position="166"/>
    </location>
</feature>
<dbReference type="EMBL" id="LLZZ01000193">
    <property type="protein sequence ID" value="KTA95061.1"/>
    <property type="molecule type" value="Genomic_DNA"/>
</dbReference>
<keyword evidence="4" id="KW-0131">Cell cycle</keyword>
<dbReference type="GO" id="GO:0005886">
    <property type="term" value="C:plasma membrane"/>
    <property type="evidence" value="ECO:0007669"/>
    <property type="project" value="EnsemblFungi"/>
</dbReference>
<feature type="domain" description="SH3" evidence="8">
    <location>
        <begin position="17"/>
        <end position="84"/>
    </location>
</feature>
<keyword evidence="2 11" id="KW-0132">Cell division</keyword>
<dbReference type="GO" id="GO:0005634">
    <property type="term" value="C:nucleus"/>
    <property type="evidence" value="ECO:0007669"/>
    <property type="project" value="EnsemblFungi"/>
</dbReference>
<sequence length="1564" mass="176857">MSSESLAQDGHELTTVYPMDVVVVQFEFNAGNKKEKYLSMQPGDTVYVLAKDQSGWWDGLIIDEKSDKAVRGWFPQNYTKPLRDHHRLFGKRSSSRSSRRSSFNSTSRPSVAMNVIGGNAGTGDGGSIGAYLNVVNSRNSMSRRGSSHLAQSSTSPMLMTSTSGSLERTNSMPHNALSPRMKGQDNARSSSVISHKPNLSTSSSRSMSSVEVRNQREASKSSETTADKHEEIKVLSLEEIEMVINSLHSDITPTWVPIPLVTTSGVEGKTNDKLVYYNKDLDLYCSELPLISNLNFESELEANRDTKFPTHDHLVSLQPKYLKTITAPSPRTTPSSDIPADIDDAASTNKSEKDTNDHGNTVNTEAKKYEKVEKNEKNEETDGHKKQHSSHVKQPVMSRSDWFYQLSKDITTWSELHDLTAYYAKLAHRMFLSDNKYNFMKFFDLTSNYITFMVLACRLIQNQEKLRNLPKDIKKVFKHMITSLGKININSRLFFDASLRKKYQFTGVESLANNTQNQNIDNNDDAAAAGKAREDIFENSPNAGDSPLAGKRNVSTSTTDTLIPYHKNSLTTEEDSGNNSDLISPSYIDANQFYAHSLSNYQRNSVTASTPRTSIQSTGINSSAATPTAKENIPKSLTKTIYDIIDTEFNRLFKHIQYLHHILQMSVINGDDALPQLLPRFLKSSFNGGSWNNPFSSFISSDSTINQKNSSHSSTRNSNNDILSRSHNSSLSAIQGKLGDSFASAAGSSGFVNDNPLMHSSSAGNLPPLASAPSFVNSSKGNPARHFLRNRPSKRRSRYPLNNETLATMNRISSQIYDRLNSLNGEHLNIMNQPKTRMRNLEINSSIYEQVNQNNLMLEILENLDLTIFINLKRLIKAPPSTLDPESQEFLIHAMSSISSVLIEFFDIKQAFHDIVMRLIMTSQQTTLDDPYSFASMRSNLIVGYYEPMKRTNTIGMKSFNQRKTDKHAAELYKSLVSQDVEFNDLNFLNNSDDFIDACEKYVEIANLSCIVVEQLTEERENLLNYAARMMKNRLTTELLKGEQERWFDIYSENNSDDEDELPRENEAGEENEAQKEVSGQVTELPWFLLPEYEDDLIYDTKGKIRGGTKVALIEHLTCHSIIDASFNVTLLMTFRSFMTTREFFYALIYRYNLYPPEGLSFDEYNIWIERKLNPVKCRVVNIMKTFLTQYWTPKYNESGVGVIVSFAKMAVSEKIPGSDILLSKINENIFGNDAQTPLEGENPLNSLQSVGLPTKNNVEQTAVKLHSSMKSSDLLDIDPYLYAAQLTLIEHDLYLRITMFECLDRAWGNKYCDMGGSPNITRFIANANSLTNYVSFTIVKHADVQKRAKLIQYFITVAQHCKELNNFSSMTAIVSALYSSPIYRLKQTWNLVPTETKEVLDNLNSLMDSKRNFIKYRELLRSVKDVACVPFFGVYLSDLTFTFAGNSDYLDGKTDIINFGKRSKIANIIEGILTFKKFHYKLKRLDDVQTGIEEGLEGVPHIEKQYQLSLQIEPRPETTKTGNTSGHHSHDRLNKSSNPEYAEEKPQPFINFRRKKQTSKFFG</sequence>
<dbReference type="GO" id="GO:0005789">
    <property type="term" value="C:endoplasmic reticulum membrane"/>
    <property type="evidence" value="ECO:0007669"/>
    <property type="project" value="EnsemblFungi"/>
</dbReference>
<dbReference type="VEuPathDB" id="FungiDB:GVI51_E03223"/>
<dbReference type="CDD" id="cd06224">
    <property type="entry name" value="REM"/>
    <property type="match status" value="1"/>
</dbReference>
<dbReference type="PANTHER" id="PTHR23113:SF368">
    <property type="entry name" value="CELL DIVISION CONTROL PROTEIN 25"/>
    <property type="match status" value="1"/>
</dbReference>
<evidence type="ECO:0000256" key="1">
    <source>
        <dbReference type="ARBA" id="ARBA00022443"/>
    </source>
</evidence>
<dbReference type="CDD" id="cd11883">
    <property type="entry name" value="SH3_Sdc25"/>
    <property type="match status" value="1"/>
</dbReference>
<dbReference type="PANTHER" id="PTHR23113">
    <property type="entry name" value="GUANINE NUCLEOTIDE EXCHANGE FACTOR"/>
    <property type="match status" value="1"/>
</dbReference>
<dbReference type="SMART" id="SM00147">
    <property type="entry name" value="RasGEF"/>
    <property type="match status" value="1"/>
</dbReference>
<dbReference type="SMART" id="SM00326">
    <property type="entry name" value="SH3"/>
    <property type="match status" value="1"/>
</dbReference>
<comment type="caution">
    <text evidence="11">The sequence shown here is derived from an EMBL/GenBank/DDBJ whole genome shotgun (WGS) entry which is preliminary data.</text>
</comment>
<feature type="domain" description="N-terminal Ras-GEF" evidence="10">
    <location>
        <begin position="1101"/>
        <end position="1231"/>
    </location>
</feature>
<dbReference type="Gene3D" id="2.30.30.40">
    <property type="entry name" value="SH3 Domains"/>
    <property type="match status" value="1"/>
</dbReference>
<keyword evidence="1 6" id="KW-0728">SH3 domain</keyword>
<reference evidence="11 13" key="1">
    <citation type="submission" date="2015-10" db="EMBL/GenBank/DDBJ databases">
        <title>Draft genomes sequences of Candida glabrata isolates 1A, 1B, 2A, 2B, 3A and 3B.</title>
        <authorList>
            <person name="Haavelsrud O.E."/>
            <person name="Gaustad P."/>
        </authorList>
    </citation>
    <scope>NUCLEOTIDE SEQUENCE [LARGE SCALE GENOMIC DNA]</scope>
    <source>
        <strain evidence="11">910700640</strain>
    </source>
</reference>
<dbReference type="PROSITE" id="PS00720">
    <property type="entry name" value="RASGEF"/>
    <property type="match status" value="1"/>
</dbReference>
<feature type="compositionally biased region" description="Basic residues" evidence="7">
    <location>
        <begin position="1553"/>
        <end position="1564"/>
    </location>
</feature>
<feature type="compositionally biased region" description="Polar residues" evidence="7">
    <location>
        <begin position="186"/>
        <end position="199"/>
    </location>
</feature>
<dbReference type="PROSITE" id="PS50009">
    <property type="entry name" value="RASGEF_CAT"/>
    <property type="match status" value="1"/>
</dbReference>
<evidence type="ECO:0000313" key="13">
    <source>
        <dbReference type="Proteomes" id="UP000054886"/>
    </source>
</evidence>
<dbReference type="GO" id="GO:0051301">
    <property type="term" value="P:cell division"/>
    <property type="evidence" value="ECO:0007669"/>
    <property type="project" value="UniProtKB-KW"/>
</dbReference>
<dbReference type="Pfam" id="PF00617">
    <property type="entry name" value="RasGEF"/>
    <property type="match status" value="1"/>
</dbReference>
<feature type="compositionally biased region" description="Basic and acidic residues" evidence="7">
    <location>
        <begin position="365"/>
        <end position="384"/>
    </location>
</feature>
<evidence type="ECO:0000256" key="6">
    <source>
        <dbReference type="PROSITE-ProRule" id="PRU00192"/>
    </source>
</evidence>
<feature type="compositionally biased region" description="Acidic residues" evidence="7">
    <location>
        <begin position="1055"/>
        <end position="1072"/>
    </location>
</feature>
<dbReference type="EMBL" id="LLZZ01000190">
    <property type="protein sequence ID" value="KTA95133.1"/>
    <property type="molecule type" value="Genomic_DNA"/>
</dbReference>
<dbReference type="SUPFAM" id="SSF48366">
    <property type="entry name" value="Ras GEF"/>
    <property type="match status" value="1"/>
</dbReference>
<evidence type="ECO:0000256" key="5">
    <source>
        <dbReference type="PROSITE-ProRule" id="PRU00168"/>
    </source>
</evidence>
<dbReference type="InterPro" id="IPR019804">
    <property type="entry name" value="Ras_G-nucl-exch_fac_CS"/>
</dbReference>
<dbReference type="Proteomes" id="UP000054886">
    <property type="component" value="Unassembled WGS sequence"/>
</dbReference>
<feature type="region of interest" description="Disordered" evidence="7">
    <location>
        <begin position="702"/>
        <end position="724"/>
    </location>
</feature>
<dbReference type="Pfam" id="PF00618">
    <property type="entry name" value="RasGEF_N"/>
    <property type="match status" value="1"/>
</dbReference>
<feature type="compositionally biased region" description="Low complexity" evidence="7">
    <location>
        <begin position="200"/>
        <end position="209"/>
    </location>
</feature>
<feature type="region of interest" description="Disordered" evidence="7">
    <location>
        <begin position="142"/>
        <end position="227"/>
    </location>
</feature>
<dbReference type="VEuPathDB" id="FungiDB:B1J91_E03476g"/>
<dbReference type="PROSITE" id="PS50002">
    <property type="entry name" value="SH3"/>
    <property type="match status" value="1"/>
</dbReference>
<name>A0A0W0D3E0_CANGB</name>
<dbReference type="InterPro" id="IPR000651">
    <property type="entry name" value="Ras-like_Gua-exchang_fac_N"/>
</dbReference>
<feature type="region of interest" description="Disordered" evidence="7">
    <location>
        <begin position="1514"/>
        <end position="1564"/>
    </location>
</feature>
<dbReference type="CDD" id="cd00155">
    <property type="entry name" value="RasGEF"/>
    <property type="match status" value="1"/>
</dbReference>
<dbReference type="Gene3D" id="1.20.870.10">
    <property type="entry name" value="Son of sevenless (SoS) protein Chain: S domain 1"/>
    <property type="match status" value="1"/>
</dbReference>
<protein>
    <submittedName>
        <fullName evidence="11">Cell division control protein 25</fullName>
    </submittedName>
</protein>
<dbReference type="PROSITE" id="PS50212">
    <property type="entry name" value="RASGEF_NTER"/>
    <property type="match status" value="1"/>
</dbReference>
<evidence type="ECO:0000256" key="7">
    <source>
        <dbReference type="SAM" id="MobiDB-lite"/>
    </source>
</evidence>
<dbReference type="Pfam" id="PF14604">
    <property type="entry name" value="SH3_9"/>
    <property type="match status" value="1"/>
</dbReference>
<feature type="region of interest" description="Disordered" evidence="7">
    <location>
        <begin position="608"/>
        <end position="627"/>
    </location>
</feature>
<dbReference type="GO" id="GO:0005085">
    <property type="term" value="F:guanyl-nucleotide exchange factor activity"/>
    <property type="evidence" value="ECO:0007669"/>
    <property type="project" value="UniProtKB-KW"/>
</dbReference>
<dbReference type="Gene3D" id="1.10.840.10">
    <property type="entry name" value="Ras guanine-nucleotide exchange factors catalytic domain"/>
    <property type="match status" value="1"/>
</dbReference>
<organism evidence="11 13">
    <name type="scientific">Candida glabrata</name>
    <name type="common">Yeast</name>
    <name type="synonym">Torulopsis glabrata</name>
    <dbReference type="NCBI Taxonomy" id="5478"/>
    <lineage>
        <taxon>Eukaryota</taxon>
        <taxon>Fungi</taxon>
        <taxon>Dikarya</taxon>
        <taxon>Ascomycota</taxon>
        <taxon>Saccharomycotina</taxon>
        <taxon>Saccharomycetes</taxon>
        <taxon>Saccharomycetales</taxon>
        <taxon>Saccharomycetaceae</taxon>
        <taxon>Nakaseomyces</taxon>
    </lineage>
</organism>
<feature type="compositionally biased region" description="Low complexity" evidence="7">
    <location>
        <begin position="100"/>
        <end position="110"/>
    </location>
</feature>
<evidence type="ECO:0000256" key="2">
    <source>
        <dbReference type="ARBA" id="ARBA00022618"/>
    </source>
</evidence>
<evidence type="ECO:0000256" key="3">
    <source>
        <dbReference type="ARBA" id="ARBA00022658"/>
    </source>
</evidence>
<dbReference type="InterPro" id="IPR023578">
    <property type="entry name" value="Ras_GEF_dom_sf"/>
</dbReference>
<feature type="compositionally biased region" description="Basic and acidic residues" evidence="7">
    <location>
        <begin position="213"/>
        <end position="227"/>
    </location>
</feature>
<evidence type="ECO:0000259" key="8">
    <source>
        <dbReference type="PROSITE" id="PS50002"/>
    </source>
</evidence>
<feature type="compositionally biased region" description="Low complexity" evidence="7">
    <location>
        <begin position="709"/>
        <end position="720"/>
    </location>
</feature>
<evidence type="ECO:0000313" key="11">
    <source>
        <dbReference type="EMBL" id="KTA95061.1"/>
    </source>
</evidence>
<dbReference type="InterPro" id="IPR036964">
    <property type="entry name" value="RASGEF_cat_dom_sf"/>
</dbReference>
<evidence type="ECO:0000259" key="9">
    <source>
        <dbReference type="PROSITE" id="PS50009"/>
    </source>
</evidence>
<feature type="compositionally biased region" description="Basic residues" evidence="7">
    <location>
        <begin position="86"/>
        <end position="99"/>
    </location>
</feature>
<feature type="region of interest" description="Disordered" evidence="7">
    <location>
        <begin position="537"/>
        <end position="557"/>
    </location>
</feature>
<dbReference type="InterPro" id="IPR036028">
    <property type="entry name" value="SH3-like_dom_sf"/>
</dbReference>
<evidence type="ECO:0000259" key="10">
    <source>
        <dbReference type="PROSITE" id="PS50212"/>
    </source>
</evidence>
<dbReference type="InterPro" id="IPR001452">
    <property type="entry name" value="SH3_domain"/>
</dbReference>
<dbReference type="InterPro" id="IPR001895">
    <property type="entry name" value="RASGEF_cat_dom"/>
</dbReference>
<keyword evidence="3 5" id="KW-0344">Guanine-nucleotide releasing factor</keyword>
<evidence type="ECO:0000256" key="4">
    <source>
        <dbReference type="ARBA" id="ARBA00023306"/>
    </source>
</evidence>
<accession>A0A0W0D3E0</accession>
<feature type="compositionally biased region" description="Polar residues" evidence="7">
    <location>
        <begin position="608"/>
        <end position="626"/>
    </location>
</feature>
<feature type="region of interest" description="Disordered" evidence="7">
    <location>
        <begin position="1054"/>
        <end position="1080"/>
    </location>
</feature>